<name>G9A3H3_SINF1</name>
<reference evidence="1 2" key="1">
    <citation type="journal article" date="2012" name="J. Bacteriol.">
        <title>Genome sequence of the soybean symbiont Sinorhizobium fredii HH103.</title>
        <authorList>
            <person name="Weidner S."/>
            <person name="Becker A."/>
            <person name="Bonilla I."/>
            <person name="Jaenicke S."/>
            <person name="Lloret J."/>
            <person name="Margaret I."/>
            <person name="Puhler A."/>
            <person name="Ruiz-Sainz J.E."/>
            <person name="Schneiker-Bekel S."/>
            <person name="Szczepanowski R."/>
            <person name="Vinardell J.M."/>
            <person name="Zehner S."/>
            <person name="Gottfert M."/>
        </authorList>
    </citation>
    <scope>NUCLEOTIDE SEQUENCE [LARGE SCALE GENOMIC DNA]</scope>
    <source>
        <strain evidence="1 2">HH103</strain>
    </source>
</reference>
<dbReference type="HOGENOM" id="CLU_3065442_0_0_5"/>
<proteinExistence type="predicted"/>
<evidence type="ECO:0000313" key="2">
    <source>
        <dbReference type="Proteomes" id="UP000007735"/>
    </source>
</evidence>
<sequence length="53" mass="6192">MLRQYAFYRYVPEAAESVQIPAANLTIILRRDTRPEKKNRSRNIPEAVCESII</sequence>
<dbReference type="EMBL" id="HE616890">
    <property type="protein sequence ID" value="CCE97921.1"/>
    <property type="molecule type" value="Genomic_DNA"/>
</dbReference>
<dbReference type="STRING" id="1117943.SFHH103_03430"/>
<accession>G9A3H3</accession>
<gene>
    <name evidence="1" type="ordered locus">SFHH103_03430</name>
</gene>
<dbReference type="AlphaFoldDB" id="G9A3H3"/>
<evidence type="ECO:0000313" key="1">
    <source>
        <dbReference type="EMBL" id="CCE97921.1"/>
    </source>
</evidence>
<dbReference type="Proteomes" id="UP000007735">
    <property type="component" value="Chromosome"/>
</dbReference>
<dbReference type="PATRIC" id="fig|380.5.peg.3626"/>
<dbReference type="KEGG" id="sfh:SFHH103_03430"/>
<organism evidence="1 2">
    <name type="scientific">Sinorhizobium fredii (strain HH103)</name>
    <dbReference type="NCBI Taxonomy" id="1117943"/>
    <lineage>
        <taxon>Bacteria</taxon>
        <taxon>Pseudomonadati</taxon>
        <taxon>Pseudomonadota</taxon>
        <taxon>Alphaproteobacteria</taxon>
        <taxon>Hyphomicrobiales</taxon>
        <taxon>Rhizobiaceae</taxon>
        <taxon>Sinorhizobium/Ensifer group</taxon>
        <taxon>Sinorhizobium</taxon>
    </lineage>
</organism>
<protein>
    <submittedName>
        <fullName evidence="1">Uncharacterized protein</fullName>
    </submittedName>
</protein>